<organism evidence="2 3">
    <name type="scientific">Calothrix parasitica NIES-267</name>
    <dbReference type="NCBI Taxonomy" id="1973488"/>
    <lineage>
        <taxon>Bacteria</taxon>
        <taxon>Bacillati</taxon>
        <taxon>Cyanobacteriota</taxon>
        <taxon>Cyanophyceae</taxon>
        <taxon>Nostocales</taxon>
        <taxon>Calotrichaceae</taxon>
        <taxon>Calothrix</taxon>
    </lineage>
</organism>
<evidence type="ECO:0000313" key="2">
    <source>
        <dbReference type="EMBL" id="BAY83755.1"/>
    </source>
</evidence>
<dbReference type="PROSITE" id="PS51186">
    <property type="entry name" value="GNAT"/>
    <property type="match status" value="1"/>
</dbReference>
<evidence type="ECO:0000259" key="1">
    <source>
        <dbReference type="PROSITE" id="PS51186"/>
    </source>
</evidence>
<dbReference type="Gene3D" id="3.40.630.30">
    <property type="match status" value="1"/>
</dbReference>
<dbReference type="CDD" id="cd04301">
    <property type="entry name" value="NAT_SF"/>
    <property type="match status" value="1"/>
</dbReference>
<feature type="domain" description="N-acetyltransferase" evidence="1">
    <location>
        <begin position="10"/>
        <end position="163"/>
    </location>
</feature>
<gene>
    <name evidence="2" type="ORF">NIES267_32460</name>
</gene>
<dbReference type="SUPFAM" id="SSF55729">
    <property type="entry name" value="Acyl-CoA N-acyltransferases (Nat)"/>
    <property type="match status" value="1"/>
</dbReference>
<dbReference type="InterPro" id="IPR016181">
    <property type="entry name" value="Acyl_CoA_acyltransferase"/>
</dbReference>
<reference evidence="2 3" key="1">
    <citation type="submission" date="2017-06" db="EMBL/GenBank/DDBJ databases">
        <title>Genome sequencing of cyanobaciteial culture collection at National Institute for Environmental Studies (NIES).</title>
        <authorList>
            <person name="Hirose Y."/>
            <person name="Shimura Y."/>
            <person name="Fujisawa T."/>
            <person name="Nakamura Y."/>
            <person name="Kawachi M."/>
        </authorList>
    </citation>
    <scope>NUCLEOTIDE SEQUENCE [LARGE SCALE GENOMIC DNA]</scope>
    <source>
        <strain evidence="2 3">NIES-267</strain>
    </source>
</reference>
<dbReference type="Pfam" id="PF13673">
    <property type="entry name" value="Acetyltransf_10"/>
    <property type="match status" value="1"/>
</dbReference>
<protein>
    <recommendedName>
        <fullName evidence="1">N-acetyltransferase domain-containing protein</fullName>
    </recommendedName>
</protein>
<dbReference type="GO" id="GO:0016747">
    <property type="term" value="F:acyltransferase activity, transferring groups other than amino-acyl groups"/>
    <property type="evidence" value="ECO:0007669"/>
    <property type="project" value="InterPro"/>
</dbReference>
<dbReference type="AlphaFoldDB" id="A0A1Z4LR70"/>
<dbReference type="OrthoDB" id="424368at2"/>
<dbReference type="InterPro" id="IPR000182">
    <property type="entry name" value="GNAT_dom"/>
</dbReference>
<accession>A0A1Z4LR70</accession>
<dbReference type="EMBL" id="AP018227">
    <property type="protein sequence ID" value="BAY83755.1"/>
    <property type="molecule type" value="Genomic_DNA"/>
</dbReference>
<evidence type="ECO:0000313" key="3">
    <source>
        <dbReference type="Proteomes" id="UP000218418"/>
    </source>
</evidence>
<dbReference type="PANTHER" id="PTHR43451">
    <property type="entry name" value="ACETYLTRANSFERASE (GNAT) FAMILY PROTEIN"/>
    <property type="match status" value="1"/>
</dbReference>
<dbReference type="InterPro" id="IPR052564">
    <property type="entry name" value="N-acetyltrans/Recomb-assoc"/>
</dbReference>
<dbReference type="Proteomes" id="UP000218418">
    <property type="component" value="Chromosome"/>
</dbReference>
<keyword evidence="3" id="KW-1185">Reference proteome</keyword>
<name>A0A1Z4LR70_9CYAN</name>
<proteinExistence type="predicted"/>
<sequence>MSKDSFFNSIDIRLFQKQDAEQIAKLFHQTVRKVNINDYSINQVKAWAPDDIYFRDWVNLCSSKFTYVADDNGIIAGFGELDSDGHIDCFYSNKDYQRMGVGKKIYYAIEAKASELGIHRLYTEASITAKPFFLRMGFSVIKTQRVERRGESFINYAMEKYITA</sequence>
<dbReference type="PANTHER" id="PTHR43451:SF1">
    <property type="entry name" value="ACETYLTRANSFERASE"/>
    <property type="match status" value="1"/>
</dbReference>